<evidence type="ECO:0000313" key="6">
    <source>
        <dbReference type="Proteomes" id="UP000007151"/>
    </source>
</evidence>
<organism evidence="5 6">
    <name type="scientific">Danaus plexippus plexippus</name>
    <dbReference type="NCBI Taxonomy" id="278856"/>
    <lineage>
        <taxon>Eukaryota</taxon>
        <taxon>Metazoa</taxon>
        <taxon>Ecdysozoa</taxon>
        <taxon>Arthropoda</taxon>
        <taxon>Hexapoda</taxon>
        <taxon>Insecta</taxon>
        <taxon>Pterygota</taxon>
        <taxon>Neoptera</taxon>
        <taxon>Endopterygota</taxon>
        <taxon>Lepidoptera</taxon>
        <taxon>Glossata</taxon>
        <taxon>Ditrysia</taxon>
        <taxon>Papilionoidea</taxon>
        <taxon>Nymphalidae</taxon>
        <taxon>Danainae</taxon>
        <taxon>Danaini</taxon>
        <taxon>Danaina</taxon>
        <taxon>Danaus</taxon>
        <taxon>Danaus</taxon>
    </lineage>
</organism>
<dbReference type="InParanoid" id="A0A212EXP3"/>
<evidence type="ECO:0000259" key="4">
    <source>
        <dbReference type="Pfam" id="PF04500"/>
    </source>
</evidence>
<evidence type="ECO:0000313" key="5">
    <source>
        <dbReference type="EMBL" id="OWR46268.1"/>
    </source>
</evidence>
<sequence length="50" mass="5848">MGGFKFCVHTQLDFGGKTKIRWRCSKFRNCKATVHTLDGDIIKTHLYHNH</sequence>
<dbReference type="EMBL" id="AGBW02011698">
    <property type="protein sequence ID" value="OWR46268.1"/>
    <property type="molecule type" value="Genomic_DNA"/>
</dbReference>
<evidence type="ECO:0000256" key="1">
    <source>
        <dbReference type="ARBA" id="ARBA00022723"/>
    </source>
</evidence>
<name>A0A212EXP3_DANPL</name>
<keyword evidence="6" id="KW-1185">Reference proteome</keyword>
<dbReference type="Proteomes" id="UP000007151">
    <property type="component" value="Unassembled WGS sequence"/>
</dbReference>
<protein>
    <recommendedName>
        <fullName evidence="4">FLYWCH-type domain-containing protein</fullName>
    </recommendedName>
</protein>
<proteinExistence type="predicted"/>
<dbReference type="Gene3D" id="2.20.25.240">
    <property type="match status" value="1"/>
</dbReference>
<accession>A0A212EXP3</accession>
<reference evidence="5 6" key="1">
    <citation type="journal article" date="2011" name="Cell">
        <title>The monarch butterfly genome yields insights into long-distance migration.</title>
        <authorList>
            <person name="Zhan S."/>
            <person name="Merlin C."/>
            <person name="Boore J.L."/>
            <person name="Reppert S.M."/>
        </authorList>
    </citation>
    <scope>NUCLEOTIDE SEQUENCE [LARGE SCALE GENOMIC DNA]</scope>
    <source>
        <strain evidence="5">F-2</strain>
    </source>
</reference>
<dbReference type="AlphaFoldDB" id="A0A212EXP3"/>
<dbReference type="KEGG" id="dpl:KGM_208261"/>
<evidence type="ECO:0000256" key="2">
    <source>
        <dbReference type="ARBA" id="ARBA00022771"/>
    </source>
</evidence>
<dbReference type="GO" id="GO:0008270">
    <property type="term" value="F:zinc ion binding"/>
    <property type="evidence" value="ECO:0007669"/>
    <property type="project" value="UniProtKB-KW"/>
</dbReference>
<gene>
    <name evidence="5" type="ORF">KGM_208261</name>
</gene>
<comment type="caution">
    <text evidence="5">The sequence shown here is derived from an EMBL/GenBank/DDBJ whole genome shotgun (WGS) entry which is preliminary data.</text>
</comment>
<dbReference type="InterPro" id="IPR007588">
    <property type="entry name" value="Znf_FLYWCH"/>
</dbReference>
<evidence type="ECO:0000256" key="3">
    <source>
        <dbReference type="ARBA" id="ARBA00022833"/>
    </source>
</evidence>
<keyword evidence="1" id="KW-0479">Metal-binding</keyword>
<dbReference type="Pfam" id="PF04500">
    <property type="entry name" value="FLYWCH"/>
    <property type="match status" value="1"/>
</dbReference>
<keyword evidence="3" id="KW-0862">Zinc</keyword>
<feature type="domain" description="FLYWCH-type" evidence="4">
    <location>
        <begin position="3"/>
        <end position="50"/>
    </location>
</feature>
<keyword evidence="2" id="KW-0863">Zinc-finger</keyword>